<dbReference type="PATRIC" id="fig|299146.4.peg.6031"/>
<keyword evidence="1" id="KW-0812">Transmembrane</keyword>
<reference evidence="2 3" key="1">
    <citation type="submission" date="2016-06" db="EMBL/GenBank/DDBJ databases">
        <authorList>
            <person name="Kjaerup R.B."/>
            <person name="Dalgaard T.S."/>
            <person name="Juul-Madsen H.R."/>
        </authorList>
    </citation>
    <scope>NUCLEOTIDE SEQUENCE [LARGE SCALE GENOMIC DNA]</scope>
    <source>
        <strain evidence="2 3">DSM 45248</strain>
    </source>
</reference>
<name>A0A1A9AER3_9ACTN</name>
<sequence length="199" mass="22291">MRHRLAAPLALAAAVGGFALVFALTGSLLWSPLLAAATGLGLYLMLDDRTAVRARQDDYADEARDRVDEALRVLRGIERLTRDVRQPEARRALEDACRYVPELFDRVGDRSPDSLYSTAARMGGHLRSLDGAVRQYLDIQRQPVLYHDPERLRRDGEQAFRRFADFALESVRLVNQGDIAQYTANLDTVAPPTMPELGR</sequence>
<feature type="transmembrane region" description="Helical" evidence="1">
    <location>
        <begin position="29"/>
        <end position="46"/>
    </location>
</feature>
<dbReference type="RefSeq" id="WP_167667568.1">
    <property type="nucleotide sequence ID" value="NZ_LT594324.1"/>
</dbReference>
<proteinExistence type="predicted"/>
<keyword evidence="3" id="KW-1185">Reference proteome</keyword>
<dbReference type="EMBL" id="LT594324">
    <property type="protein sequence ID" value="SBT55013.1"/>
    <property type="molecule type" value="Genomic_DNA"/>
</dbReference>
<evidence type="ECO:0000256" key="1">
    <source>
        <dbReference type="SAM" id="Phobius"/>
    </source>
</evidence>
<keyword evidence="1" id="KW-1133">Transmembrane helix</keyword>
<organism evidence="2 3">
    <name type="scientific">Micromonospora narathiwatensis</name>
    <dbReference type="NCBI Taxonomy" id="299146"/>
    <lineage>
        <taxon>Bacteria</taxon>
        <taxon>Bacillati</taxon>
        <taxon>Actinomycetota</taxon>
        <taxon>Actinomycetes</taxon>
        <taxon>Micromonosporales</taxon>
        <taxon>Micromonosporaceae</taxon>
        <taxon>Micromonospora</taxon>
    </lineage>
</organism>
<keyword evidence="1" id="KW-0472">Membrane</keyword>
<dbReference type="Proteomes" id="UP000198765">
    <property type="component" value="Chromosome I"/>
</dbReference>
<accession>A0A1A9AER3</accession>
<dbReference type="AlphaFoldDB" id="A0A1A9AER3"/>
<gene>
    <name evidence="2" type="ORF">GA0070621_5844</name>
</gene>
<evidence type="ECO:0000313" key="2">
    <source>
        <dbReference type="EMBL" id="SBT55013.1"/>
    </source>
</evidence>
<protein>
    <recommendedName>
        <fullName evidence="4">5-bromo-4-chloroindolyl phosphate hydrolysis protein</fullName>
    </recommendedName>
</protein>
<evidence type="ECO:0008006" key="4">
    <source>
        <dbReference type="Google" id="ProtNLM"/>
    </source>
</evidence>
<evidence type="ECO:0000313" key="3">
    <source>
        <dbReference type="Proteomes" id="UP000198765"/>
    </source>
</evidence>